<evidence type="ECO:0000313" key="2">
    <source>
        <dbReference type="Proteomes" id="UP000464884"/>
    </source>
</evidence>
<name>A0A6I6QY67_BIFAD</name>
<organism evidence="1 2">
    <name type="scientific">Bifidobacterium adolescentis</name>
    <dbReference type="NCBI Taxonomy" id="1680"/>
    <lineage>
        <taxon>Bacteria</taxon>
        <taxon>Bacillati</taxon>
        <taxon>Actinomycetota</taxon>
        <taxon>Actinomycetes</taxon>
        <taxon>Bifidobacteriales</taxon>
        <taxon>Bifidobacteriaceae</taxon>
        <taxon>Bifidobacterium</taxon>
    </lineage>
</organism>
<dbReference type="RefSeq" id="WP_159140544.1">
    <property type="nucleotide sequence ID" value="NZ_CP047129.1"/>
</dbReference>
<sequence>MTINLHDITGQESGIILVETDDGRHKNVVVNWGGYDGLPYYLLSEPVFLQPEDVHVETERIHSGALNDEIAHDGLEDWNPLDDDLDSDEPCDVYPLSNGWVVVAPKNWN</sequence>
<dbReference type="EMBL" id="CP047129">
    <property type="protein sequence ID" value="QHB62626.1"/>
    <property type="molecule type" value="Genomic_DNA"/>
</dbReference>
<protein>
    <submittedName>
        <fullName evidence="1">Uncharacterized protein</fullName>
    </submittedName>
</protein>
<evidence type="ECO:0000313" key="1">
    <source>
        <dbReference type="EMBL" id="QHB62626.1"/>
    </source>
</evidence>
<proteinExistence type="predicted"/>
<reference evidence="1 2" key="1">
    <citation type="submission" date="2019-12" db="EMBL/GenBank/DDBJ databases">
        <title>Draft Genome Sequence of Bifidobacterium adolescentis ZJ2.</title>
        <authorList>
            <person name="Jin Z."/>
        </authorList>
    </citation>
    <scope>NUCLEOTIDE SEQUENCE [LARGE SCALE GENOMIC DNA]</scope>
    <source>
        <strain evidence="1 2">ZJ2</strain>
    </source>
</reference>
<gene>
    <name evidence="1" type="ORF">F3K97_04675</name>
</gene>
<dbReference type="Proteomes" id="UP000464884">
    <property type="component" value="Chromosome"/>
</dbReference>
<dbReference type="AlphaFoldDB" id="A0A6I6QY67"/>
<accession>A0A6I6QY67</accession>